<evidence type="ECO:0000256" key="1">
    <source>
        <dbReference type="SAM" id="MobiDB-lite"/>
    </source>
</evidence>
<sequence>MERDDEPRLGVQLGQPGDRLGDPLQPTPPGLPAVRGHHDDARRLVVLEVGDPRVLVRRLPARGPLERIDRGVAGHEDALVVDALEDEVALVRVRRGEVERRETRQQLAVRLLGERREPVLGPRPRLDVHHRDAQVERGQRRGDRRRRVTEDEACDGAARRAPTVADHLLGHLRRAADLLDAEQDRREELVERELTRPPDPEVHVLHHVGLAQQVVDVLGVLPGADDHRTEPPVALQRMHDGNHLGCLGTGPDDDENLGLVRAVRHEGAP</sequence>
<comment type="caution">
    <text evidence="2">The sequence shown here is derived from an EMBL/GenBank/DDBJ whole genome shotgun (WGS) entry which is preliminary data.</text>
</comment>
<dbReference type="AlphaFoldDB" id="A0A1J5Q9H1"/>
<feature type="region of interest" description="Disordered" evidence="1">
    <location>
        <begin position="1"/>
        <end position="36"/>
    </location>
</feature>
<gene>
    <name evidence="2" type="ORF">GALL_457410</name>
</gene>
<feature type="compositionally biased region" description="Basic and acidic residues" evidence="1">
    <location>
        <begin position="121"/>
        <end position="141"/>
    </location>
</feature>
<evidence type="ECO:0000313" key="2">
    <source>
        <dbReference type="EMBL" id="OIQ72629.1"/>
    </source>
</evidence>
<accession>A0A1J5Q9H1</accession>
<protein>
    <submittedName>
        <fullName evidence="2">Uncharacterized protein</fullName>
    </submittedName>
</protein>
<feature type="region of interest" description="Disordered" evidence="1">
    <location>
        <begin position="121"/>
        <end position="156"/>
    </location>
</feature>
<proteinExistence type="predicted"/>
<organism evidence="2">
    <name type="scientific">mine drainage metagenome</name>
    <dbReference type="NCBI Taxonomy" id="410659"/>
    <lineage>
        <taxon>unclassified sequences</taxon>
        <taxon>metagenomes</taxon>
        <taxon>ecological metagenomes</taxon>
    </lineage>
</organism>
<dbReference type="EMBL" id="MLJW01003191">
    <property type="protein sequence ID" value="OIQ72629.1"/>
    <property type="molecule type" value="Genomic_DNA"/>
</dbReference>
<name>A0A1J5Q9H1_9ZZZZ</name>
<reference evidence="2" key="1">
    <citation type="submission" date="2016-10" db="EMBL/GenBank/DDBJ databases">
        <title>Sequence of Gallionella enrichment culture.</title>
        <authorList>
            <person name="Poehlein A."/>
            <person name="Muehling M."/>
            <person name="Daniel R."/>
        </authorList>
    </citation>
    <scope>NUCLEOTIDE SEQUENCE</scope>
</reference>